<dbReference type="GO" id="GO:0004888">
    <property type="term" value="F:transmembrane signaling receptor activity"/>
    <property type="evidence" value="ECO:0007669"/>
    <property type="project" value="TreeGrafter"/>
</dbReference>
<evidence type="ECO:0000313" key="6">
    <source>
        <dbReference type="RefSeq" id="XP_042566486.1"/>
    </source>
</evidence>
<dbReference type="InterPro" id="IPR050488">
    <property type="entry name" value="Ig_Fc_receptor"/>
</dbReference>
<dbReference type="Proteomes" id="UP000515152">
    <property type="component" value="Chromosome 18"/>
</dbReference>
<feature type="domain" description="Ig-like" evidence="4">
    <location>
        <begin position="212"/>
        <end position="312"/>
    </location>
</feature>
<dbReference type="PANTHER" id="PTHR11481">
    <property type="entry name" value="IMMUNOGLOBULIN FC RECEPTOR"/>
    <property type="match status" value="1"/>
</dbReference>
<keyword evidence="5" id="KW-1185">Reference proteome</keyword>
<dbReference type="GO" id="GO:0007166">
    <property type="term" value="P:cell surface receptor signaling pathway"/>
    <property type="evidence" value="ECO:0007669"/>
    <property type="project" value="TreeGrafter"/>
</dbReference>
<dbReference type="Pfam" id="PF13927">
    <property type="entry name" value="Ig_3"/>
    <property type="match status" value="1"/>
</dbReference>
<dbReference type="InterPro" id="IPR003599">
    <property type="entry name" value="Ig_sub"/>
</dbReference>
<dbReference type="PANTHER" id="PTHR11481:SF64">
    <property type="entry name" value="FC RECEPTOR-LIKE PROTEIN 4"/>
    <property type="match status" value="1"/>
</dbReference>
<feature type="domain" description="Ig-like" evidence="4">
    <location>
        <begin position="316"/>
        <end position="397"/>
    </location>
</feature>
<accession>A0A8M1KR05</accession>
<feature type="signal peptide" evidence="3">
    <location>
        <begin position="1"/>
        <end position="18"/>
    </location>
</feature>
<evidence type="ECO:0000313" key="5">
    <source>
        <dbReference type="Proteomes" id="UP000515152"/>
    </source>
</evidence>
<dbReference type="GeneID" id="105896015"/>
<dbReference type="KEGG" id="char:105896015"/>
<dbReference type="OrthoDB" id="6151406at2759"/>
<dbReference type="PROSITE" id="PS50835">
    <property type="entry name" value="IG_LIKE"/>
    <property type="match status" value="4"/>
</dbReference>
<dbReference type="InterPro" id="IPR003598">
    <property type="entry name" value="Ig_sub2"/>
</dbReference>
<dbReference type="InterPro" id="IPR007110">
    <property type="entry name" value="Ig-like_dom"/>
</dbReference>
<keyword evidence="1 3" id="KW-0732">Signal</keyword>
<dbReference type="SMART" id="SM00409">
    <property type="entry name" value="IG"/>
    <property type="match status" value="4"/>
</dbReference>
<dbReference type="GO" id="GO:0009897">
    <property type="term" value="C:external side of plasma membrane"/>
    <property type="evidence" value="ECO:0007669"/>
    <property type="project" value="TreeGrafter"/>
</dbReference>
<dbReference type="RefSeq" id="XP_042566486.1">
    <property type="nucleotide sequence ID" value="XM_042710552.1"/>
</dbReference>
<reference evidence="6" key="1">
    <citation type="submission" date="2025-08" db="UniProtKB">
        <authorList>
            <consortium name="RefSeq"/>
        </authorList>
    </citation>
    <scope>IDENTIFICATION</scope>
</reference>
<keyword evidence="2" id="KW-1015">Disulfide bond</keyword>
<feature type="domain" description="Ig-like" evidence="4">
    <location>
        <begin position="33"/>
        <end position="99"/>
    </location>
</feature>
<evidence type="ECO:0000256" key="1">
    <source>
        <dbReference type="ARBA" id="ARBA00022729"/>
    </source>
</evidence>
<feature type="chain" id="PRO_5035477316" evidence="3">
    <location>
        <begin position="19"/>
        <end position="427"/>
    </location>
</feature>
<dbReference type="GO" id="GO:0006955">
    <property type="term" value="P:immune response"/>
    <property type="evidence" value="ECO:0007669"/>
    <property type="project" value="TreeGrafter"/>
</dbReference>
<proteinExistence type="predicted"/>
<name>A0A8M1KR05_CLUHA</name>
<evidence type="ECO:0000256" key="3">
    <source>
        <dbReference type="SAM" id="SignalP"/>
    </source>
</evidence>
<dbReference type="SMART" id="SM00408">
    <property type="entry name" value="IGc2"/>
    <property type="match status" value="3"/>
</dbReference>
<sequence length="427" mass="48047">MCVCVTSVAMSVSLSVWSSHIYLGNAEGTAVKPRLSLEGTLPVLTGHAVTISCELQSTGWIFYFYKTTSDSQPVSVSEVNSYSISSVKVSDGGQYWCRAGRGDPLYHTPYSNEVWVNVTERPKAVVSLQYNWTEVFRGETVTLRCDIKTRGNPDWEYSWYRKGSSLSGNQNLYTFTATSVYKDTFTCKGTQRSVQMESDVSEPFILSVFERPTAVLRRLPQTWFTEGDLVTLSCEVRGSTTGWRFHWYKTAPYSPELVYVLHESRRYSLQLVSDSISGAGGSYTLSPAALRHTGVYVCRAERGEPAYHTEFSKAQPLFITGRSSASLVIRPNRTQHFTTASLSLSCEVQDNSTGWRLRWFTKREEISECPSLWTTAAGPRCSTAQLLPSDSGVYWCQSDCKYSHIVNITVHSKKSTYLLYNVYPQFN</sequence>
<dbReference type="AlphaFoldDB" id="A0A8M1KR05"/>
<protein>
    <submittedName>
        <fullName evidence="6">Fc receptor-like protein 5 isoform X1</fullName>
    </submittedName>
</protein>
<dbReference type="Pfam" id="PF13895">
    <property type="entry name" value="Ig_2"/>
    <property type="match status" value="1"/>
</dbReference>
<evidence type="ECO:0000259" key="4">
    <source>
        <dbReference type="PROSITE" id="PS50835"/>
    </source>
</evidence>
<gene>
    <name evidence="6" type="primary">LOC105896015</name>
</gene>
<organism evidence="5 6">
    <name type="scientific">Clupea harengus</name>
    <name type="common">Atlantic herring</name>
    <dbReference type="NCBI Taxonomy" id="7950"/>
    <lineage>
        <taxon>Eukaryota</taxon>
        <taxon>Metazoa</taxon>
        <taxon>Chordata</taxon>
        <taxon>Craniata</taxon>
        <taxon>Vertebrata</taxon>
        <taxon>Euteleostomi</taxon>
        <taxon>Actinopterygii</taxon>
        <taxon>Neopterygii</taxon>
        <taxon>Teleostei</taxon>
        <taxon>Clupei</taxon>
        <taxon>Clupeiformes</taxon>
        <taxon>Clupeoidei</taxon>
        <taxon>Clupeidae</taxon>
        <taxon>Clupea</taxon>
    </lineage>
</organism>
<feature type="domain" description="Ig-like" evidence="4">
    <location>
        <begin position="122"/>
        <end position="201"/>
    </location>
</feature>
<evidence type="ECO:0000256" key="2">
    <source>
        <dbReference type="ARBA" id="ARBA00023157"/>
    </source>
</evidence>